<gene>
    <name evidence="2" type="ORF">H2Y57_05135</name>
</gene>
<proteinExistence type="predicted"/>
<feature type="region of interest" description="Disordered" evidence="1">
    <location>
        <begin position="43"/>
        <end position="64"/>
    </location>
</feature>
<dbReference type="AlphaFoldDB" id="A0AAW3SSK2"/>
<protein>
    <submittedName>
        <fullName evidence="2">Uncharacterized protein</fullName>
    </submittedName>
</protein>
<reference evidence="2 3" key="1">
    <citation type="submission" date="2020-07" db="EMBL/GenBank/DDBJ databases">
        <title>Characterization of Pectobacterium aroidearum strains causing soft rot on Amorphophallus konjac.</title>
        <authorList>
            <person name="Xie H."/>
        </authorList>
    </citation>
    <scope>NUCLEOTIDE SEQUENCE [LARGE SCALE GENOMIC DNA]</scope>
    <source>
        <strain evidence="2 3">MY7</strain>
    </source>
</reference>
<dbReference type="RefSeq" id="WP_181844667.1">
    <property type="nucleotide sequence ID" value="NZ_JACERJ010000002.1"/>
</dbReference>
<name>A0AAW3SSK2_9GAMM</name>
<evidence type="ECO:0000313" key="3">
    <source>
        <dbReference type="Proteomes" id="UP000557749"/>
    </source>
</evidence>
<organism evidence="2 3">
    <name type="scientific">Pectobacterium aroidearum</name>
    <dbReference type="NCBI Taxonomy" id="1201031"/>
    <lineage>
        <taxon>Bacteria</taxon>
        <taxon>Pseudomonadati</taxon>
        <taxon>Pseudomonadota</taxon>
        <taxon>Gammaproteobacteria</taxon>
        <taxon>Enterobacterales</taxon>
        <taxon>Pectobacteriaceae</taxon>
        <taxon>Pectobacterium</taxon>
    </lineage>
</organism>
<dbReference type="Proteomes" id="UP000557749">
    <property type="component" value="Unassembled WGS sequence"/>
</dbReference>
<sequence length="159" mass="17613">MITTDVIYARPFMTDDGCDHTARIIWAMNANARARTRSPYVPAPAPRQVVAPKFSPSPKTSGRKLKKAKPRVTLDAKSLISVMIGKTLTKTQILAALDKHYPGHGTTLIKLSNRLTSMINSPHVKITRHEKPTPEFTLEKVDGDFYLNSDRAARGMTGE</sequence>
<evidence type="ECO:0000256" key="1">
    <source>
        <dbReference type="SAM" id="MobiDB-lite"/>
    </source>
</evidence>
<accession>A0AAW3SSK2</accession>
<dbReference type="EMBL" id="JACERJ010000002">
    <property type="protein sequence ID" value="MBA5203070.1"/>
    <property type="molecule type" value="Genomic_DNA"/>
</dbReference>
<evidence type="ECO:0000313" key="2">
    <source>
        <dbReference type="EMBL" id="MBA5203070.1"/>
    </source>
</evidence>
<comment type="caution">
    <text evidence="2">The sequence shown here is derived from an EMBL/GenBank/DDBJ whole genome shotgun (WGS) entry which is preliminary data.</text>
</comment>